<evidence type="ECO:0000313" key="11">
    <source>
        <dbReference type="Proteomes" id="UP000246744"/>
    </source>
</evidence>
<keyword evidence="5 8" id="KW-0812">Transmembrane</keyword>
<evidence type="ECO:0000313" key="10">
    <source>
        <dbReference type="EMBL" id="PWW10920.1"/>
    </source>
</evidence>
<organism evidence="10 11">
    <name type="scientific">Mangrovibacter plantisponsor</name>
    <dbReference type="NCBI Taxonomy" id="451513"/>
    <lineage>
        <taxon>Bacteria</taxon>
        <taxon>Pseudomonadati</taxon>
        <taxon>Pseudomonadota</taxon>
        <taxon>Gammaproteobacteria</taxon>
        <taxon>Enterobacterales</taxon>
        <taxon>Enterobacteriaceae</taxon>
        <taxon>Mangrovibacter</taxon>
    </lineage>
</organism>
<gene>
    <name evidence="10" type="ORF">DES37_103297</name>
</gene>
<evidence type="ECO:0000256" key="5">
    <source>
        <dbReference type="ARBA" id="ARBA00022692"/>
    </source>
</evidence>
<keyword evidence="4" id="KW-0997">Cell inner membrane</keyword>
<dbReference type="InterPro" id="IPR000515">
    <property type="entry name" value="MetI-like"/>
</dbReference>
<dbReference type="PROSITE" id="PS50928">
    <property type="entry name" value="ABC_TM1"/>
    <property type="match status" value="1"/>
</dbReference>
<comment type="caution">
    <text evidence="10">The sequence shown here is derived from an EMBL/GenBank/DDBJ whole genome shotgun (WGS) entry which is preliminary data.</text>
</comment>
<evidence type="ECO:0000256" key="8">
    <source>
        <dbReference type="RuleBase" id="RU363032"/>
    </source>
</evidence>
<name>A0A317Q5S3_9ENTR</name>
<keyword evidence="7 8" id="KW-0472">Membrane</keyword>
<dbReference type="Gene3D" id="1.10.3720.10">
    <property type="entry name" value="MetI-like"/>
    <property type="match status" value="1"/>
</dbReference>
<dbReference type="EMBL" id="QGTS01000003">
    <property type="protein sequence ID" value="PWW10920.1"/>
    <property type="molecule type" value="Genomic_DNA"/>
</dbReference>
<feature type="transmembrane region" description="Helical" evidence="8">
    <location>
        <begin position="52"/>
        <end position="76"/>
    </location>
</feature>
<keyword evidence="6 8" id="KW-1133">Transmembrane helix</keyword>
<keyword evidence="2 8" id="KW-0813">Transport</keyword>
<reference evidence="10 11" key="1">
    <citation type="submission" date="2018-05" db="EMBL/GenBank/DDBJ databases">
        <title>Genomic Encyclopedia of Type Strains, Phase IV (KMG-IV): sequencing the most valuable type-strain genomes for metagenomic binning, comparative biology and taxonomic classification.</title>
        <authorList>
            <person name="Goeker M."/>
        </authorList>
    </citation>
    <scope>NUCLEOTIDE SEQUENCE [LARGE SCALE GENOMIC DNA]</scope>
    <source>
        <strain evidence="10 11">DSM 19579</strain>
    </source>
</reference>
<comment type="subcellular location">
    <subcellularLocation>
        <location evidence="1">Cell inner membrane</location>
        <topology evidence="1">Multi-pass membrane protein</topology>
    </subcellularLocation>
    <subcellularLocation>
        <location evidence="8">Cell membrane</location>
        <topology evidence="8">Multi-pass membrane protein</topology>
    </subcellularLocation>
</comment>
<feature type="domain" description="ABC transmembrane type-1" evidence="9">
    <location>
        <begin position="50"/>
        <end position="247"/>
    </location>
</feature>
<accession>A0A317Q5S3</accession>
<dbReference type="CDD" id="cd06261">
    <property type="entry name" value="TM_PBP2"/>
    <property type="match status" value="1"/>
</dbReference>
<feature type="transmembrane region" description="Helical" evidence="8">
    <location>
        <begin position="12"/>
        <end position="32"/>
    </location>
</feature>
<feature type="transmembrane region" description="Helical" evidence="8">
    <location>
        <begin position="130"/>
        <end position="149"/>
    </location>
</feature>
<evidence type="ECO:0000256" key="2">
    <source>
        <dbReference type="ARBA" id="ARBA00022448"/>
    </source>
</evidence>
<evidence type="ECO:0000256" key="4">
    <source>
        <dbReference type="ARBA" id="ARBA00022519"/>
    </source>
</evidence>
<proteinExistence type="inferred from homology"/>
<dbReference type="GO" id="GO:0005886">
    <property type="term" value="C:plasma membrane"/>
    <property type="evidence" value="ECO:0007669"/>
    <property type="project" value="UniProtKB-SubCell"/>
</dbReference>
<feature type="transmembrane region" description="Helical" evidence="8">
    <location>
        <begin position="231"/>
        <end position="250"/>
    </location>
</feature>
<dbReference type="AlphaFoldDB" id="A0A317Q5S3"/>
<evidence type="ECO:0000256" key="6">
    <source>
        <dbReference type="ARBA" id="ARBA00022989"/>
    </source>
</evidence>
<dbReference type="Pfam" id="PF00528">
    <property type="entry name" value="BPD_transp_1"/>
    <property type="match status" value="1"/>
</dbReference>
<evidence type="ECO:0000259" key="9">
    <source>
        <dbReference type="PROSITE" id="PS50928"/>
    </source>
</evidence>
<comment type="similarity">
    <text evidence="8">Belongs to the binding-protein-dependent transport system permease family.</text>
</comment>
<sequence>MIFLSTTMRRNRVFWLSVPALALLLVPFITLVTQTPWMGFHLAWGDGDAITVSLTLGMVAMAIIVLAGTPVAWWLAKEGGRVSKIAELIVLVPLLTPPLAMGILLVSAWGPYSIPGLALSRLGMSLVNNPAAFVLAQVYGGLPYFIIAARSAFYGVPQSILEAGQTLGAGRWQRFWHLALPMASKGLASAVALAWVRVVGEFGIVMIFAFFPQGMPVKLYINLQNDGINAVYTLVWLLLLFTLPLPLYCFSRARNVSGVR</sequence>
<evidence type="ECO:0000256" key="1">
    <source>
        <dbReference type="ARBA" id="ARBA00004429"/>
    </source>
</evidence>
<evidence type="ECO:0000256" key="7">
    <source>
        <dbReference type="ARBA" id="ARBA00023136"/>
    </source>
</evidence>
<dbReference type="Proteomes" id="UP000246744">
    <property type="component" value="Unassembled WGS sequence"/>
</dbReference>
<protein>
    <submittedName>
        <fullName evidence="10">Molybdate/tungstate transport system permease protein</fullName>
    </submittedName>
</protein>
<dbReference type="PANTHER" id="PTHR30183">
    <property type="entry name" value="MOLYBDENUM TRANSPORT SYSTEM PERMEASE PROTEIN MODB"/>
    <property type="match status" value="1"/>
</dbReference>
<dbReference type="SUPFAM" id="SSF161098">
    <property type="entry name" value="MetI-like"/>
    <property type="match status" value="1"/>
</dbReference>
<dbReference type="GO" id="GO:0055085">
    <property type="term" value="P:transmembrane transport"/>
    <property type="evidence" value="ECO:0007669"/>
    <property type="project" value="InterPro"/>
</dbReference>
<keyword evidence="11" id="KW-1185">Reference proteome</keyword>
<feature type="transmembrane region" description="Helical" evidence="8">
    <location>
        <begin position="88"/>
        <end position="110"/>
    </location>
</feature>
<dbReference type="InterPro" id="IPR035906">
    <property type="entry name" value="MetI-like_sf"/>
</dbReference>
<keyword evidence="3" id="KW-1003">Cell membrane</keyword>
<feature type="transmembrane region" description="Helical" evidence="8">
    <location>
        <begin position="187"/>
        <end position="211"/>
    </location>
</feature>
<evidence type="ECO:0000256" key="3">
    <source>
        <dbReference type="ARBA" id="ARBA00022475"/>
    </source>
</evidence>
<dbReference type="PANTHER" id="PTHR30183:SF2">
    <property type="entry name" value="IRON UTILIZATION PROTEIN"/>
    <property type="match status" value="1"/>
</dbReference>